<name>A0ABY0EQ16_CLOTA</name>
<organism evidence="2 3">
    <name type="scientific">Clostridium tetani</name>
    <dbReference type="NCBI Taxonomy" id="1513"/>
    <lineage>
        <taxon>Bacteria</taxon>
        <taxon>Bacillati</taxon>
        <taxon>Bacillota</taxon>
        <taxon>Clostridia</taxon>
        <taxon>Eubacteriales</taxon>
        <taxon>Clostridiaceae</taxon>
        <taxon>Clostridium</taxon>
    </lineage>
</organism>
<reference evidence="2 3" key="1">
    <citation type="submission" date="2018-06" db="EMBL/GenBank/DDBJ databases">
        <title>Genome conservation of Clostridium tetani.</title>
        <authorList>
            <person name="Bruggemann H."/>
            <person name="Popoff M.R."/>
        </authorList>
    </citation>
    <scope>NUCLEOTIDE SEQUENCE [LARGE SCALE GENOMIC DNA]</scope>
    <source>
        <strain evidence="2 3">63.05</strain>
    </source>
</reference>
<dbReference type="Gene3D" id="1.10.10.2910">
    <property type="match status" value="1"/>
</dbReference>
<accession>A0ABY0EQ16</accession>
<dbReference type="Pfam" id="PF06114">
    <property type="entry name" value="Peptidase_M78"/>
    <property type="match status" value="1"/>
</dbReference>
<dbReference type="Proteomes" id="UP000290273">
    <property type="component" value="Unassembled WGS sequence"/>
</dbReference>
<dbReference type="InterPro" id="IPR010359">
    <property type="entry name" value="IrrE_HExxH"/>
</dbReference>
<sequence length="146" mass="17130">MDWINQIALGLMDTYHTNDPYELCDLLNIKIIKVDYNNIMLQGDPSLYIRDYFGKEVIFIRNGLIKKYELFYLRHELGHAVLHINITNSLNKHLINIPKLEKQADYFALKLSQLELDEIEMHEMTIEQIASCVEVPVRALKQLVNL</sequence>
<protein>
    <submittedName>
        <fullName evidence="2">ImmA/IrrE family metallo-endopeptidase</fullName>
    </submittedName>
</protein>
<evidence type="ECO:0000313" key="3">
    <source>
        <dbReference type="Proteomes" id="UP000290273"/>
    </source>
</evidence>
<evidence type="ECO:0000313" key="2">
    <source>
        <dbReference type="EMBL" id="RXI52635.1"/>
    </source>
</evidence>
<proteinExistence type="predicted"/>
<gene>
    <name evidence="2" type="ORF">DP131_11995</name>
</gene>
<dbReference type="EMBL" id="QMAU01000049">
    <property type="protein sequence ID" value="RXI52635.1"/>
    <property type="molecule type" value="Genomic_DNA"/>
</dbReference>
<feature type="domain" description="IrrE N-terminal-like" evidence="1">
    <location>
        <begin position="27"/>
        <end position="140"/>
    </location>
</feature>
<evidence type="ECO:0000259" key="1">
    <source>
        <dbReference type="Pfam" id="PF06114"/>
    </source>
</evidence>
<dbReference type="RefSeq" id="WP_039260684.1">
    <property type="nucleotide sequence ID" value="NZ_CASHSX010000016.1"/>
</dbReference>
<comment type="caution">
    <text evidence="2">The sequence shown here is derived from an EMBL/GenBank/DDBJ whole genome shotgun (WGS) entry which is preliminary data.</text>
</comment>